<proteinExistence type="predicted"/>
<comment type="caution">
    <text evidence="10">The sequence shown here is derived from an EMBL/GenBank/DDBJ whole genome shotgun (WGS) entry which is preliminary data.</text>
</comment>
<keyword evidence="2" id="KW-1003">Cell membrane</keyword>
<dbReference type="OrthoDB" id="9811222at2"/>
<keyword evidence="3" id="KW-0328">Glycosyltransferase</keyword>
<evidence type="ECO:0000259" key="9">
    <source>
        <dbReference type="Pfam" id="PF13231"/>
    </source>
</evidence>
<feature type="domain" description="Glycosyltransferase RgtA/B/C/D-like" evidence="9">
    <location>
        <begin position="65"/>
        <end position="230"/>
    </location>
</feature>
<dbReference type="AlphaFoldDB" id="A0A0L6JFZ4"/>
<feature type="transmembrane region" description="Helical" evidence="8">
    <location>
        <begin position="263"/>
        <end position="284"/>
    </location>
</feature>
<keyword evidence="4" id="KW-0808">Transferase</keyword>
<dbReference type="InterPro" id="IPR038731">
    <property type="entry name" value="RgtA/B/C-like"/>
</dbReference>
<feature type="transmembrane region" description="Helical" evidence="8">
    <location>
        <begin position="24"/>
        <end position="46"/>
    </location>
</feature>
<evidence type="ECO:0000313" key="11">
    <source>
        <dbReference type="Proteomes" id="UP000036923"/>
    </source>
</evidence>
<dbReference type="InterPro" id="IPR050297">
    <property type="entry name" value="LipidA_mod_glycosyltrf_83"/>
</dbReference>
<reference evidence="11" key="1">
    <citation type="submission" date="2015-07" db="EMBL/GenBank/DDBJ databases">
        <title>Near-Complete Genome Sequence of the Cellulolytic Bacterium Bacteroides (Pseudobacteroides) cellulosolvens ATCC 35603.</title>
        <authorList>
            <person name="Dassa B."/>
            <person name="Utturkar S.M."/>
            <person name="Klingeman D.M."/>
            <person name="Hurt R.A."/>
            <person name="Keller M."/>
            <person name="Xu J."/>
            <person name="Reddy Y.H.K."/>
            <person name="Borovok I."/>
            <person name="Grinberg I.R."/>
            <person name="Lamed R."/>
            <person name="Zhivin O."/>
            <person name="Bayer E.A."/>
            <person name="Brown S.D."/>
        </authorList>
    </citation>
    <scope>NUCLEOTIDE SEQUENCE [LARGE SCALE GENOMIC DNA]</scope>
    <source>
        <strain evidence="11">DSM 2933</strain>
    </source>
</reference>
<feature type="transmembrane region" description="Helical" evidence="8">
    <location>
        <begin position="79"/>
        <end position="103"/>
    </location>
</feature>
<dbReference type="RefSeq" id="WP_036939288.1">
    <property type="nucleotide sequence ID" value="NZ_JQKC01000009.1"/>
</dbReference>
<evidence type="ECO:0000256" key="3">
    <source>
        <dbReference type="ARBA" id="ARBA00022676"/>
    </source>
</evidence>
<dbReference type="EMBL" id="LGTC01000001">
    <property type="protein sequence ID" value="KNY24766.1"/>
    <property type="molecule type" value="Genomic_DNA"/>
</dbReference>
<organism evidence="10 11">
    <name type="scientific">Pseudobacteroides cellulosolvens ATCC 35603 = DSM 2933</name>
    <dbReference type="NCBI Taxonomy" id="398512"/>
    <lineage>
        <taxon>Bacteria</taxon>
        <taxon>Bacillati</taxon>
        <taxon>Bacillota</taxon>
        <taxon>Clostridia</taxon>
        <taxon>Eubacteriales</taxon>
        <taxon>Oscillospiraceae</taxon>
        <taxon>Pseudobacteroides</taxon>
    </lineage>
</organism>
<dbReference type="GO" id="GO:0016763">
    <property type="term" value="F:pentosyltransferase activity"/>
    <property type="evidence" value="ECO:0007669"/>
    <property type="project" value="TreeGrafter"/>
</dbReference>
<accession>A0A0L6JFZ4</accession>
<keyword evidence="7 8" id="KW-0472">Membrane</keyword>
<evidence type="ECO:0000256" key="8">
    <source>
        <dbReference type="SAM" id="Phobius"/>
    </source>
</evidence>
<protein>
    <recommendedName>
        <fullName evidence="9">Glycosyltransferase RgtA/B/C/D-like domain-containing protein</fullName>
    </recommendedName>
</protein>
<dbReference type="GO" id="GO:0005886">
    <property type="term" value="C:plasma membrane"/>
    <property type="evidence" value="ECO:0007669"/>
    <property type="project" value="UniProtKB-SubCell"/>
</dbReference>
<evidence type="ECO:0000256" key="4">
    <source>
        <dbReference type="ARBA" id="ARBA00022679"/>
    </source>
</evidence>
<dbReference type="STRING" id="398512.Bccel_0023"/>
<evidence type="ECO:0000256" key="2">
    <source>
        <dbReference type="ARBA" id="ARBA00022475"/>
    </source>
</evidence>
<feature type="transmembrane region" description="Helical" evidence="8">
    <location>
        <begin position="213"/>
        <end position="230"/>
    </location>
</feature>
<feature type="transmembrane region" description="Helical" evidence="8">
    <location>
        <begin position="314"/>
        <end position="331"/>
    </location>
</feature>
<feature type="transmembrane region" description="Helical" evidence="8">
    <location>
        <begin position="145"/>
        <end position="160"/>
    </location>
</feature>
<keyword evidence="6 8" id="KW-1133">Transmembrane helix</keyword>
<evidence type="ECO:0000313" key="10">
    <source>
        <dbReference type="EMBL" id="KNY24766.1"/>
    </source>
</evidence>
<feature type="transmembrane region" description="Helical" evidence="8">
    <location>
        <begin position="172"/>
        <end position="201"/>
    </location>
</feature>
<evidence type="ECO:0000256" key="1">
    <source>
        <dbReference type="ARBA" id="ARBA00004651"/>
    </source>
</evidence>
<sequence>MIYFWGCFKTKFLSRHFLWNDNTILIYLALAKLIIHLLTSNGYGYFGDELYWQALSKHLDFGYVDVPPLVAYLTALSRFLIGTSLFAIHILPAIAGAVMVYFTGLVTRELGGKRFAQWFSALTVLVSPFFLWVNSVSTYDPIDQLCTIILFYFVICIINQETSASSSIRPWLLLGVVAGLGTMTKLSMIFTVGAIIFAVLLTSRRKSFLTIRPWLALIIAALICTPYLVWQSVHGWPLLTYFNNYAQSSIKPHPQPVEFFKGVIFFLNPFLLPVWLFGLCYFMFHPKGKKHRILGFTFIILAIFFTGLEKLEQRQIVSACLPLLAGGAIWIERILTVSAVRNKRIFWIKRIYIGITLVYSALVAPFFLPILHIPILEKYLAVTPAFIEKSISDIPTKLPFQFSFQLGWPEMVKEVAEVYHSLPEADRKKCAVWGGYYWDAGAIDLLGKKYDLPYAISNCQSYQIWGSEQLNSGNAPEVAIMLRTAPDFPAYDYFDEVTLVKSFNISIYSVYSSTNLQVYICRKPKSNYKDSWKKHYLYF</sequence>
<feature type="transmembrane region" description="Helical" evidence="8">
    <location>
        <begin position="115"/>
        <end position="133"/>
    </location>
</feature>
<name>A0A0L6JFZ4_9FIRM</name>
<dbReference type="PANTHER" id="PTHR33908:SF11">
    <property type="entry name" value="MEMBRANE PROTEIN"/>
    <property type="match status" value="1"/>
</dbReference>
<feature type="transmembrane region" description="Helical" evidence="8">
    <location>
        <begin position="291"/>
        <end position="308"/>
    </location>
</feature>
<dbReference type="GO" id="GO:0009103">
    <property type="term" value="P:lipopolysaccharide biosynthetic process"/>
    <property type="evidence" value="ECO:0007669"/>
    <property type="project" value="UniProtKB-ARBA"/>
</dbReference>
<evidence type="ECO:0000256" key="7">
    <source>
        <dbReference type="ARBA" id="ARBA00023136"/>
    </source>
</evidence>
<dbReference type="PANTHER" id="PTHR33908">
    <property type="entry name" value="MANNOSYLTRANSFERASE YKCB-RELATED"/>
    <property type="match status" value="1"/>
</dbReference>
<keyword evidence="5 8" id="KW-0812">Transmembrane</keyword>
<feature type="transmembrane region" description="Helical" evidence="8">
    <location>
        <begin position="351"/>
        <end position="371"/>
    </location>
</feature>
<keyword evidence="11" id="KW-1185">Reference proteome</keyword>
<gene>
    <name evidence="10" type="ORF">Bccel_0023</name>
</gene>
<evidence type="ECO:0000256" key="6">
    <source>
        <dbReference type="ARBA" id="ARBA00022989"/>
    </source>
</evidence>
<dbReference type="Pfam" id="PF13231">
    <property type="entry name" value="PMT_2"/>
    <property type="match status" value="1"/>
</dbReference>
<dbReference type="Proteomes" id="UP000036923">
    <property type="component" value="Unassembled WGS sequence"/>
</dbReference>
<comment type="subcellular location">
    <subcellularLocation>
        <location evidence="1">Cell membrane</location>
        <topology evidence="1">Multi-pass membrane protein</topology>
    </subcellularLocation>
</comment>
<evidence type="ECO:0000256" key="5">
    <source>
        <dbReference type="ARBA" id="ARBA00022692"/>
    </source>
</evidence>
<dbReference type="eggNOG" id="COG1807">
    <property type="taxonomic scope" value="Bacteria"/>
</dbReference>